<comment type="caution">
    <text evidence="3">The sequence shown here is derived from an EMBL/GenBank/DDBJ whole genome shotgun (WGS) entry which is preliminary data.</text>
</comment>
<feature type="domain" description="ParB-like N-terminal" evidence="2">
    <location>
        <begin position="3"/>
        <end position="88"/>
    </location>
</feature>
<accession>A0A561EBU1</accession>
<feature type="compositionally biased region" description="Pro residues" evidence="1">
    <location>
        <begin position="140"/>
        <end position="149"/>
    </location>
</feature>
<dbReference type="AlphaFoldDB" id="A0A561EBU1"/>
<dbReference type="GO" id="GO:0045881">
    <property type="term" value="P:positive regulation of sporulation resulting in formation of a cellular spore"/>
    <property type="evidence" value="ECO:0007669"/>
    <property type="project" value="TreeGrafter"/>
</dbReference>
<feature type="compositionally biased region" description="Low complexity" evidence="1">
    <location>
        <begin position="116"/>
        <end position="125"/>
    </location>
</feature>
<protein>
    <submittedName>
        <fullName evidence="3">ParB family chromosome partitioning protein</fullName>
    </submittedName>
</protein>
<gene>
    <name evidence="3" type="ORF">BKA23_1903</name>
</gene>
<dbReference type="SUPFAM" id="SSF110849">
    <property type="entry name" value="ParB/Sulfiredoxin"/>
    <property type="match status" value="1"/>
</dbReference>
<name>A0A561EBU1_9MICO</name>
<dbReference type="PANTHER" id="PTHR33375:SF1">
    <property type="entry name" value="CHROMOSOME-PARTITIONING PROTEIN PARB-RELATED"/>
    <property type="match status" value="1"/>
</dbReference>
<dbReference type="InterPro" id="IPR050336">
    <property type="entry name" value="Chromosome_partition/occlusion"/>
</dbReference>
<dbReference type="Gene3D" id="3.90.1530.30">
    <property type="match status" value="1"/>
</dbReference>
<dbReference type="SMART" id="SM00470">
    <property type="entry name" value="ParB"/>
    <property type="match status" value="1"/>
</dbReference>
<dbReference type="Proteomes" id="UP000318297">
    <property type="component" value="Unassembled WGS sequence"/>
</dbReference>
<sequence length="363" mass="39281">MELDRTVESIQVGYRVRRDLGDLTELCASIHQLGLLQPITITPDGTLVCGARRLAAVRQLGWGRVKVWITSTVSSRLAEVLAEQHENTARKPLTPTEAAALYTELKRLYAEDAARRQQATQFTADRNPRHQPGSDGGGKLPPPSNPPPDSEATVGKARQQAARAITGRDSSRSLDHVSEVQRLADDPATPKQVREIARRELAGMEADGTVYGHYLTVRAAASTVALGRLADDPAQPEMVRVLAAGELDGLDLGQPPAELVKAAQAAIARATNPSPDDDSEGLRLAAVKHYGLRAFLTTVDEMDGWWRHYDPAEIAAGLSEQQWQRLRDCLDGSVAFIEAIATARTADRSDAGAEDRPPRAATD</sequence>
<evidence type="ECO:0000256" key="1">
    <source>
        <dbReference type="SAM" id="MobiDB-lite"/>
    </source>
</evidence>
<dbReference type="InterPro" id="IPR036086">
    <property type="entry name" value="ParB/Sulfiredoxin_sf"/>
</dbReference>
<keyword evidence="4" id="KW-1185">Reference proteome</keyword>
<organism evidence="3 4">
    <name type="scientific">Rudaeicoccus suwonensis</name>
    <dbReference type="NCBI Taxonomy" id="657409"/>
    <lineage>
        <taxon>Bacteria</taxon>
        <taxon>Bacillati</taxon>
        <taxon>Actinomycetota</taxon>
        <taxon>Actinomycetes</taxon>
        <taxon>Micrococcales</taxon>
        <taxon>Dermacoccaceae</taxon>
        <taxon>Rudaeicoccus</taxon>
    </lineage>
</organism>
<dbReference type="GO" id="GO:0007059">
    <property type="term" value="P:chromosome segregation"/>
    <property type="evidence" value="ECO:0007669"/>
    <property type="project" value="TreeGrafter"/>
</dbReference>
<dbReference type="Pfam" id="PF02195">
    <property type="entry name" value="ParB_N"/>
    <property type="match status" value="1"/>
</dbReference>
<dbReference type="PANTHER" id="PTHR33375">
    <property type="entry name" value="CHROMOSOME-PARTITIONING PROTEIN PARB-RELATED"/>
    <property type="match status" value="1"/>
</dbReference>
<feature type="region of interest" description="Disordered" evidence="1">
    <location>
        <begin position="114"/>
        <end position="192"/>
    </location>
</feature>
<reference evidence="3 4" key="1">
    <citation type="submission" date="2019-06" db="EMBL/GenBank/DDBJ databases">
        <title>Sequencing the genomes of 1000 actinobacteria strains.</title>
        <authorList>
            <person name="Klenk H.-P."/>
        </authorList>
    </citation>
    <scope>NUCLEOTIDE SEQUENCE [LARGE SCALE GENOMIC DNA]</scope>
    <source>
        <strain evidence="3 4">DSM 19560</strain>
    </source>
</reference>
<feature type="compositionally biased region" description="Basic and acidic residues" evidence="1">
    <location>
        <begin position="169"/>
        <end position="185"/>
    </location>
</feature>
<evidence type="ECO:0000313" key="4">
    <source>
        <dbReference type="Proteomes" id="UP000318297"/>
    </source>
</evidence>
<dbReference type="GO" id="GO:0005694">
    <property type="term" value="C:chromosome"/>
    <property type="evidence" value="ECO:0007669"/>
    <property type="project" value="TreeGrafter"/>
</dbReference>
<evidence type="ECO:0000259" key="2">
    <source>
        <dbReference type="SMART" id="SM00470"/>
    </source>
</evidence>
<dbReference type="EMBL" id="VIVQ01000001">
    <property type="protein sequence ID" value="TWE13075.1"/>
    <property type="molecule type" value="Genomic_DNA"/>
</dbReference>
<evidence type="ECO:0000313" key="3">
    <source>
        <dbReference type="EMBL" id="TWE13075.1"/>
    </source>
</evidence>
<proteinExistence type="predicted"/>
<dbReference type="InterPro" id="IPR003115">
    <property type="entry name" value="ParB_N"/>
</dbReference>